<name>A0AAE2CNU9_9LAMI</name>
<reference evidence="1" key="1">
    <citation type="submission" date="2020-06" db="EMBL/GenBank/DDBJ databases">
        <authorList>
            <person name="Li T."/>
            <person name="Hu X."/>
            <person name="Zhang T."/>
            <person name="Song X."/>
            <person name="Zhang H."/>
            <person name="Dai N."/>
            <person name="Sheng W."/>
            <person name="Hou X."/>
            <person name="Wei L."/>
        </authorList>
    </citation>
    <scope>NUCLEOTIDE SEQUENCE</scope>
    <source>
        <strain evidence="1">3651</strain>
        <tissue evidence="1">Leaf</tissue>
    </source>
</reference>
<dbReference type="AlphaFoldDB" id="A0AAE2CNU9"/>
<protein>
    <submittedName>
        <fullName evidence="1">Uncharacterized protein</fullName>
    </submittedName>
</protein>
<evidence type="ECO:0000313" key="2">
    <source>
        <dbReference type="Proteomes" id="UP001293254"/>
    </source>
</evidence>
<dbReference type="Proteomes" id="UP001293254">
    <property type="component" value="Unassembled WGS sequence"/>
</dbReference>
<reference evidence="1" key="2">
    <citation type="journal article" date="2024" name="Plant">
        <title>Genomic evolution and insights into agronomic trait innovations of Sesamum species.</title>
        <authorList>
            <person name="Miao H."/>
            <person name="Wang L."/>
            <person name="Qu L."/>
            <person name="Liu H."/>
            <person name="Sun Y."/>
            <person name="Le M."/>
            <person name="Wang Q."/>
            <person name="Wei S."/>
            <person name="Zheng Y."/>
            <person name="Lin W."/>
            <person name="Duan Y."/>
            <person name="Cao H."/>
            <person name="Xiong S."/>
            <person name="Wang X."/>
            <person name="Wei L."/>
            <person name="Li C."/>
            <person name="Ma Q."/>
            <person name="Ju M."/>
            <person name="Zhao R."/>
            <person name="Li G."/>
            <person name="Mu C."/>
            <person name="Tian Q."/>
            <person name="Mei H."/>
            <person name="Zhang T."/>
            <person name="Gao T."/>
            <person name="Zhang H."/>
        </authorList>
    </citation>
    <scope>NUCLEOTIDE SEQUENCE</scope>
    <source>
        <strain evidence="1">3651</strain>
    </source>
</reference>
<gene>
    <name evidence="1" type="ORF">Salat_1205100</name>
</gene>
<proteinExistence type="predicted"/>
<comment type="caution">
    <text evidence="1">The sequence shown here is derived from an EMBL/GenBank/DDBJ whole genome shotgun (WGS) entry which is preliminary data.</text>
</comment>
<accession>A0AAE2CNU9</accession>
<organism evidence="1 2">
    <name type="scientific">Sesamum alatum</name>
    <dbReference type="NCBI Taxonomy" id="300844"/>
    <lineage>
        <taxon>Eukaryota</taxon>
        <taxon>Viridiplantae</taxon>
        <taxon>Streptophyta</taxon>
        <taxon>Embryophyta</taxon>
        <taxon>Tracheophyta</taxon>
        <taxon>Spermatophyta</taxon>
        <taxon>Magnoliopsida</taxon>
        <taxon>eudicotyledons</taxon>
        <taxon>Gunneridae</taxon>
        <taxon>Pentapetalae</taxon>
        <taxon>asterids</taxon>
        <taxon>lamiids</taxon>
        <taxon>Lamiales</taxon>
        <taxon>Pedaliaceae</taxon>
        <taxon>Sesamum</taxon>
    </lineage>
</organism>
<evidence type="ECO:0000313" key="1">
    <source>
        <dbReference type="EMBL" id="KAK4429051.1"/>
    </source>
</evidence>
<dbReference type="EMBL" id="JACGWO010000004">
    <property type="protein sequence ID" value="KAK4429051.1"/>
    <property type="molecule type" value="Genomic_DNA"/>
</dbReference>
<sequence>MAVIAQSQIQSMKSGNKRGLTHLLRTVVVANRHHRLAMEASPIDSTLRERKRREQLQPRTYSCFALQWGPHQHRQHRFANSGIANVSHRTADGCVGHGKPPGTLLLIGLPYNGLDRLVGGVQGRRLEDEPTAMTTAAVLQKLRWGFRGGLLNQKVGKWG</sequence>
<keyword evidence="2" id="KW-1185">Reference proteome</keyword>